<evidence type="ECO:0000313" key="2">
    <source>
        <dbReference type="Proteomes" id="UP001066276"/>
    </source>
</evidence>
<reference evidence="1" key="1">
    <citation type="journal article" date="2022" name="bioRxiv">
        <title>Sequencing and chromosome-scale assembly of the giantPleurodeles waltlgenome.</title>
        <authorList>
            <person name="Brown T."/>
            <person name="Elewa A."/>
            <person name="Iarovenko S."/>
            <person name="Subramanian E."/>
            <person name="Araus A.J."/>
            <person name="Petzold A."/>
            <person name="Susuki M."/>
            <person name="Suzuki K.-i.T."/>
            <person name="Hayashi T."/>
            <person name="Toyoda A."/>
            <person name="Oliveira C."/>
            <person name="Osipova E."/>
            <person name="Leigh N.D."/>
            <person name="Simon A."/>
            <person name="Yun M.H."/>
        </authorList>
    </citation>
    <scope>NUCLEOTIDE SEQUENCE</scope>
    <source>
        <strain evidence="1">20211129_DDA</strain>
        <tissue evidence="1">Liver</tissue>
    </source>
</reference>
<protein>
    <submittedName>
        <fullName evidence="1">Uncharacterized protein</fullName>
    </submittedName>
</protein>
<dbReference type="AlphaFoldDB" id="A0AAV7L227"/>
<name>A0AAV7L227_PLEWA</name>
<accession>A0AAV7L227</accession>
<dbReference type="Proteomes" id="UP001066276">
    <property type="component" value="Chromosome 12"/>
</dbReference>
<keyword evidence="2" id="KW-1185">Reference proteome</keyword>
<dbReference type="EMBL" id="JANPWB010000016">
    <property type="protein sequence ID" value="KAJ1082558.1"/>
    <property type="molecule type" value="Genomic_DNA"/>
</dbReference>
<gene>
    <name evidence="1" type="ORF">NDU88_002723</name>
</gene>
<organism evidence="1 2">
    <name type="scientific">Pleurodeles waltl</name>
    <name type="common">Iberian ribbed newt</name>
    <dbReference type="NCBI Taxonomy" id="8319"/>
    <lineage>
        <taxon>Eukaryota</taxon>
        <taxon>Metazoa</taxon>
        <taxon>Chordata</taxon>
        <taxon>Craniata</taxon>
        <taxon>Vertebrata</taxon>
        <taxon>Euteleostomi</taxon>
        <taxon>Amphibia</taxon>
        <taxon>Batrachia</taxon>
        <taxon>Caudata</taxon>
        <taxon>Salamandroidea</taxon>
        <taxon>Salamandridae</taxon>
        <taxon>Pleurodelinae</taxon>
        <taxon>Pleurodeles</taxon>
    </lineage>
</organism>
<evidence type="ECO:0000313" key="1">
    <source>
        <dbReference type="EMBL" id="KAJ1082558.1"/>
    </source>
</evidence>
<comment type="caution">
    <text evidence="1">The sequence shown here is derived from an EMBL/GenBank/DDBJ whole genome shotgun (WGS) entry which is preliminary data.</text>
</comment>
<sequence length="132" mass="14464">MSIANGSSPVSSRRAGINLPDLCLIAARLCCLMSLFPSLSPLRVAGLGAETNCCSEMPRLSVSSVKPWKEASRVLHRERRCLTLCCLRGPRTTAVLCVSQEGVRKEPQAHSKVLHRRQDFYDASQVEDPGNL</sequence>
<proteinExistence type="predicted"/>